<sequence length="418" mass="46200">MGRTCEQRASLPFSPPAPTVPHHSHLPATMAVPRMGRTGLQFDLSHFTRPTPSPSPSALPLPLDPGSSPKLTARCSDIVEVRRCNRLEMPDNVNTFVNHYPRSLIFETENDQQVSSWTTELKECISNRSDSVDLQLLSSSLGDSSTGIRRESSESTSQGSPPFSPPERVYHKTHHFLSSYPWFHGPISRVKAAHLVQSLGLEGHGVFLVRQSETRRGDYVLTFNYQGKAKHLRLSLTEWGQCRVQHLRFPTVMDMLSHFRLYPIPLECGAACDVTLSSYVVASSTTAGQNSPAVLVPFSLHRWSSEPSLALCTPPGRSCLSPSANPFSSSALAPSGGSPPHQGHSQHQPPATPQRAPALPDRPAPPPLRRSESVGRRPMLQRHPNPLPPLLAQRDSDYELEPPNRAHKRAIDNQYMFL</sequence>
<dbReference type="PANTHER" id="PTHR10872:SF1">
    <property type="entry name" value="SH2B ADAPTER PROTEIN 3"/>
    <property type="match status" value="1"/>
</dbReference>
<evidence type="ECO:0000256" key="3">
    <source>
        <dbReference type="ARBA" id="ARBA00022999"/>
    </source>
</evidence>
<feature type="compositionally biased region" description="Low complexity" evidence="5">
    <location>
        <begin position="326"/>
        <end position="359"/>
    </location>
</feature>
<proteinExistence type="inferred from homology"/>
<evidence type="ECO:0000259" key="6">
    <source>
        <dbReference type="PROSITE" id="PS50001"/>
    </source>
</evidence>
<dbReference type="SMART" id="SM00252">
    <property type="entry name" value="SH2"/>
    <property type="match status" value="1"/>
</dbReference>
<dbReference type="Proteomes" id="UP001591681">
    <property type="component" value="Unassembled WGS sequence"/>
</dbReference>
<feature type="region of interest" description="Disordered" evidence="5">
    <location>
        <begin position="142"/>
        <end position="165"/>
    </location>
</feature>
<keyword evidence="2" id="KW-0597">Phosphoprotein</keyword>
<feature type="compositionally biased region" description="Pro residues" evidence="5">
    <location>
        <begin position="51"/>
        <end position="63"/>
    </location>
</feature>
<evidence type="ECO:0000313" key="8">
    <source>
        <dbReference type="Proteomes" id="UP001591681"/>
    </source>
</evidence>
<evidence type="ECO:0000256" key="2">
    <source>
        <dbReference type="ARBA" id="ARBA00022553"/>
    </source>
</evidence>
<feature type="region of interest" description="Disordered" evidence="5">
    <location>
        <begin position="323"/>
        <end position="396"/>
    </location>
</feature>
<evidence type="ECO:0000313" key="7">
    <source>
        <dbReference type="EMBL" id="KAL2091874.1"/>
    </source>
</evidence>
<name>A0ABD1JYE3_9TELE</name>
<accession>A0ABD1JYE3</accession>
<dbReference type="PANTHER" id="PTHR10872">
    <property type="entry name" value="SH2B ADAPTER PROTEIN"/>
    <property type="match status" value="1"/>
</dbReference>
<dbReference type="PROSITE" id="PS50001">
    <property type="entry name" value="SH2"/>
    <property type="match status" value="1"/>
</dbReference>
<dbReference type="SUPFAM" id="SSF55550">
    <property type="entry name" value="SH2 domain"/>
    <property type="match status" value="1"/>
</dbReference>
<dbReference type="InterPro" id="IPR000980">
    <property type="entry name" value="SH2"/>
</dbReference>
<protein>
    <recommendedName>
        <fullName evidence="6">SH2 domain-containing protein</fullName>
    </recommendedName>
</protein>
<dbReference type="InterPro" id="IPR030523">
    <property type="entry name" value="SH2B"/>
</dbReference>
<evidence type="ECO:0000256" key="1">
    <source>
        <dbReference type="ARBA" id="ARBA00010220"/>
    </source>
</evidence>
<feature type="region of interest" description="Disordered" evidence="5">
    <location>
        <begin position="48"/>
        <end position="69"/>
    </location>
</feature>
<evidence type="ECO:0000256" key="5">
    <source>
        <dbReference type="SAM" id="MobiDB-lite"/>
    </source>
</evidence>
<dbReference type="PRINTS" id="PR00401">
    <property type="entry name" value="SH2DOMAIN"/>
</dbReference>
<comment type="similarity">
    <text evidence="1">Belongs to the SH2B adapter family.</text>
</comment>
<keyword evidence="8" id="KW-1185">Reference proteome</keyword>
<dbReference type="FunFam" id="3.30.505.10:FF:000008">
    <property type="entry name" value="SH2B adapter protein 1 isoform 2"/>
    <property type="match status" value="1"/>
</dbReference>
<reference evidence="7 8" key="1">
    <citation type="submission" date="2024-09" db="EMBL/GenBank/DDBJ databases">
        <title>A chromosome-level genome assembly of Gray's grenadier anchovy, Coilia grayii.</title>
        <authorList>
            <person name="Fu Z."/>
        </authorList>
    </citation>
    <scope>NUCLEOTIDE SEQUENCE [LARGE SCALE GENOMIC DNA]</scope>
    <source>
        <strain evidence="7">G4</strain>
        <tissue evidence="7">Muscle</tissue>
    </source>
</reference>
<comment type="caution">
    <text evidence="7">The sequence shown here is derived from an EMBL/GenBank/DDBJ whole genome shotgun (WGS) entry which is preliminary data.</text>
</comment>
<dbReference type="Gene3D" id="3.30.505.10">
    <property type="entry name" value="SH2 domain"/>
    <property type="match status" value="1"/>
</dbReference>
<dbReference type="AlphaFoldDB" id="A0ABD1JYE3"/>
<dbReference type="SUPFAM" id="SSF50729">
    <property type="entry name" value="PH domain-like"/>
    <property type="match status" value="1"/>
</dbReference>
<evidence type="ECO:0000256" key="4">
    <source>
        <dbReference type="PROSITE-ProRule" id="PRU00191"/>
    </source>
</evidence>
<dbReference type="EMBL" id="JBHFQA010000010">
    <property type="protein sequence ID" value="KAL2091874.1"/>
    <property type="molecule type" value="Genomic_DNA"/>
</dbReference>
<feature type="region of interest" description="Disordered" evidence="5">
    <location>
        <begin position="1"/>
        <end position="25"/>
    </location>
</feature>
<dbReference type="InterPro" id="IPR036860">
    <property type="entry name" value="SH2_dom_sf"/>
</dbReference>
<dbReference type="InterPro" id="IPR011993">
    <property type="entry name" value="PH-like_dom_sf"/>
</dbReference>
<dbReference type="Gene3D" id="2.30.29.30">
    <property type="entry name" value="Pleckstrin-homology domain (PH domain)/Phosphotyrosine-binding domain (PTB)"/>
    <property type="match status" value="1"/>
</dbReference>
<organism evidence="7 8">
    <name type="scientific">Coilia grayii</name>
    <name type="common">Gray's grenadier anchovy</name>
    <dbReference type="NCBI Taxonomy" id="363190"/>
    <lineage>
        <taxon>Eukaryota</taxon>
        <taxon>Metazoa</taxon>
        <taxon>Chordata</taxon>
        <taxon>Craniata</taxon>
        <taxon>Vertebrata</taxon>
        <taxon>Euteleostomi</taxon>
        <taxon>Actinopterygii</taxon>
        <taxon>Neopterygii</taxon>
        <taxon>Teleostei</taxon>
        <taxon>Clupei</taxon>
        <taxon>Clupeiformes</taxon>
        <taxon>Clupeoidei</taxon>
        <taxon>Engraulidae</taxon>
        <taxon>Coilinae</taxon>
        <taxon>Coilia</taxon>
    </lineage>
</organism>
<dbReference type="Pfam" id="PF00017">
    <property type="entry name" value="SH2"/>
    <property type="match status" value="1"/>
</dbReference>
<gene>
    <name evidence="7" type="ORF">ACEWY4_011672</name>
</gene>
<feature type="domain" description="SH2" evidence="6">
    <location>
        <begin position="182"/>
        <end position="280"/>
    </location>
</feature>
<keyword evidence="3 4" id="KW-0727">SH2 domain</keyword>